<reference evidence="2" key="1">
    <citation type="submission" date="2019-08" db="EMBL/GenBank/DDBJ databases">
        <authorList>
            <person name="Kucharzyk K."/>
            <person name="Murdoch R.W."/>
            <person name="Higgins S."/>
            <person name="Loffler F."/>
        </authorList>
    </citation>
    <scope>NUCLEOTIDE SEQUENCE</scope>
</reference>
<feature type="domain" description="Dinitrogenase iron-molybdenum cofactor biosynthesis" evidence="1">
    <location>
        <begin position="10"/>
        <end position="95"/>
    </location>
</feature>
<protein>
    <recommendedName>
        <fullName evidence="1">Dinitrogenase iron-molybdenum cofactor biosynthesis domain-containing protein</fullName>
    </recommendedName>
</protein>
<dbReference type="EMBL" id="VSSQ01049675">
    <property type="protein sequence ID" value="MPN03750.1"/>
    <property type="molecule type" value="Genomic_DNA"/>
</dbReference>
<dbReference type="PANTHER" id="PTHR42983:SF1">
    <property type="entry name" value="IRON-MOLYBDENUM PROTEIN"/>
    <property type="match status" value="1"/>
</dbReference>
<gene>
    <name evidence="2" type="ORF">SDC9_150982</name>
</gene>
<evidence type="ECO:0000313" key="2">
    <source>
        <dbReference type="EMBL" id="MPN03750.1"/>
    </source>
</evidence>
<name>A0A645EQY7_9ZZZZ</name>
<organism evidence="2">
    <name type="scientific">bioreactor metagenome</name>
    <dbReference type="NCBI Taxonomy" id="1076179"/>
    <lineage>
        <taxon>unclassified sequences</taxon>
        <taxon>metagenomes</taxon>
        <taxon>ecological metagenomes</taxon>
    </lineage>
</organism>
<evidence type="ECO:0000259" key="1">
    <source>
        <dbReference type="Pfam" id="PF02579"/>
    </source>
</evidence>
<proteinExistence type="predicted"/>
<dbReference type="InterPro" id="IPR036105">
    <property type="entry name" value="DiNase_FeMo-co_biosyn_sf"/>
</dbReference>
<dbReference type="Pfam" id="PF02579">
    <property type="entry name" value="Nitro_FeMo-Co"/>
    <property type="match status" value="1"/>
</dbReference>
<dbReference type="PANTHER" id="PTHR42983">
    <property type="entry name" value="DINITROGENASE IRON-MOLYBDENUM COFACTOR PROTEIN-RELATED"/>
    <property type="match status" value="1"/>
</dbReference>
<dbReference type="Gene3D" id="3.30.420.130">
    <property type="entry name" value="Dinitrogenase iron-molybdenum cofactor biosynthesis domain"/>
    <property type="match status" value="1"/>
</dbReference>
<accession>A0A645EQY7</accession>
<dbReference type="AlphaFoldDB" id="A0A645EQY7"/>
<comment type="caution">
    <text evidence="2">The sequence shown here is derived from an EMBL/GenBank/DDBJ whole genome shotgun (WGS) entry which is preliminary data.</text>
</comment>
<dbReference type="SUPFAM" id="SSF53146">
    <property type="entry name" value="Nitrogenase accessory factor-like"/>
    <property type="match status" value="1"/>
</dbReference>
<sequence>MLKIAVPLAGGRLCMHFGHCQEFAFLEVDETAGKILKFETLTPPPHEPGVIPRWIAERGAAVVIAGGMGAMAQELLTGRGIAVITGAIPLPPEVLAAGYLAGTLASGENVCDHDHGSDHNCGH</sequence>
<dbReference type="InterPro" id="IPR003731">
    <property type="entry name" value="Di-Nase_FeMo-co_biosynth"/>
</dbReference>